<comment type="caution">
    <text evidence="1">The sequence shown here is derived from an EMBL/GenBank/DDBJ whole genome shotgun (WGS) entry which is preliminary data.</text>
</comment>
<reference evidence="1 2" key="1">
    <citation type="journal article" date="2019" name="Philos. Trans. R. Soc. Lond., B, Biol. Sci.">
        <title>Ant behaviour and brain gene expression of defending hosts depend on the ecological success of the intruding social parasite.</title>
        <authorList>
            <person name="Kaur R."/>
            <person name="Stoldt M."/>
            <person name="Jongepier E."/>
            <person name="Feldmeyer B."/>
            <person name="Menzel F."/>
            <person name="Bornberg-Bauer E."/>
            <person name="Foitzik S."/>
        </authorList>
    </citation>
    <scope>NUCLEOTIDE SEQUENCE [LARGE SCALE GENOMIC DNA]</scope>
    <source>
        <tissue evidence="1">Whole body</tissue>
    </source>
</reference>
<dbReference type="EMBL" id="QBLH01003605">
    <property type="protein sequence ID" value="TGZ37142.1"/>
    <property type="molecule type" value="Genomic_DNA"/>
</dbReference>
<proteinExistence type="predicted"/>
<organism evidence="1 2">
    <name type="scientific">Temnothorax longispinosus</name>
    <dbReference type="NCBI Taxonomy" id="300112"/>
    <lineage>
        <taxon>Eukaryota</taxon>
        <taxon>Metazoa</taxon>
        <taxon>Ecdysozoa</taxon>
        <taxon>Arthropoda</taxon>
        <taxon>Hexapoda</taxon>
        <taxon>Insecta</taxon>
        <taxon>Pterygota</taxon>
        <taxon>Neoptera</taxon>
        <taxon>Endopterygota</taxon>
        <taxon>Hymenoptera</taxon>
        <taxon>Apocrita</taxon>
        <taxon>Aculeata</taxon>
        <taxon>Formicoidea</taxon>
        <taxon>Formicidae</taxon>
        <taxon>Myrmicinae</taxon>
        <taxon>Temnothorax</taxon>
    </lineage>
</organism>
<keyword evidence="2" id="KW-1185">Reference proteome</keyword>
<evidence type="ECO:0000313" key="1">
    <source>
        <dbReference type="EMBL" id="TGZ37142.1"/>
    </source>
</evidence>
<sequence>MPTAGPFKGILAKGTGDLVDPATGFANTFVADIFLVFGLAKSQRKLSEMVHIDTIDTKFSIVSRLYGIFRAREKS</sequence>
<dbReference type="Proteomes" id="UP000310200">
    <property type="component" value="Unassembled WGS sequence"/>
</dbReference>
<dbReference type="AlphaFoldDB" id="A0A4S2JLW1"/>
<evidence type="ECO:0000313" key="2">
    <source>
        <dbReference type="Proteomes" id="UP000310200"/>
    </source>
</evidence>
<name>A0A4S2JLW1_9HYME</name>
<protein>
    <submittedName>
        <fullName evidence="1">Uncharacterized protein</fullName>
    </submittedName>
</protein>
<gene>
    <name evidence="1" type="ORF">DBV15_05851</name>
</gene>
<accession>A0A4S2JLW1</accession>